<dbReference type="Proteomes" id="UP000663525">
    <property type="component" value="Chromosome"/>
</dbReference>
<reference evidence="2" key="1">
    <citation type="submission" date="2020-11" db="EMBL/GenBank/DDBJ databases">
        <title>Carbohydrate-dependent, anaerobic sulfur respiration: A novel catabolism in halophilic archaea.</title>
        <authorList>
            <person name="Sorokin D.Y."/>
            <person name="Messina E."/>
            <person name="Smedile F."/>
            <person name="La Cono V."/>
            <person name="Hallsworth J.E."/>
            <person name="Yakimov M.M."/>
        </authorList>
    </citation>
    <scope>NUCLEOTIDE SEQUENCE</scope>
    <source>
        <strain evidence="2">HSR12-1</strain>
    </source>
</reference>
<evidence type="ECO:0000256" key="1">
    <source>
        <dbReference type="SAM" id="Coils"/>
    </source>
</evidence>
<dbReference type="InterPro" id="IPR043900">
    <property type="entry name" value="DUF5788"/>
</dbReference>
<gene>
    <name evidence="2" type="ORF">HSR121_0793</name>
</gene>
<name>A0A897MXH2_9EURY</name>
<sequence length="144" mass="16539">MTGMSSESDVVSEERRSELLDRISKRGATIGEQIPDEVTIDGQTIALRSFVWETKKQGVVPPEKREAVQDVRATLNRERDRLKERLRTADVSPEEAKELADTIVGLDRAISALKNLREPDLQQHTHEEYVESNRRWVNFIDQLL</sequence>
<organism evidence="2 3">
    <name type="scientific">Halapricum desulfuricans</name>
    <dbReference type="NCBI Taxonomy" id="2841257"/>
    <lineage>
        <taxon>Archaea</taxon>
        <taxon>Methanobacteriati</taxon>
        <taxon>Methanobacteriota</taxon>
        <taxon>Stenosarchaea group</taxon>
        <taxon>Halobacteria</taxon>
        <taxon>Halobacteriales</taxon>
        <taxon>Haloarculaceae</taxon>
        <taxon>Halapricum</taxon>
    </lineage>
</organism>
<evidence type="ECO:0000313" key="3">
    <source>
        <dbReference type="Proteomes" id="UP000663525"/>
    </source>
</evidence>
<dbReference type="EMBL" id="CP064787">
    <property type="protein sequence ID" value="QSG05147.1"/>
    <property type="molecule type" value="Genomic_DNA"/>
</dbReference>
<protein>
    <submittedName>
        <fullName evidence="2">Uncharacterized protein</fullName>
    </submittedName>
</protein>
<dbReference type="AlphaFoldDB" id="A0A897MXH2"/>
<keyword evidence="1" id="KW-0175">Coiled coil</keyword>
<accession>A0A897MXH2</accession>
<dbReference type="Pfam" id="PF19101">
    <property type="entry name" value="DUF5788"/>
    <property type="match status" value="1"/>
</dbReference>
<feature type="coiled-coil region" evidence="1">
    <location>
        <begin position="65"/>
        <end position="92"/>
    </location>
</feature>
<evidence type="ECO:0000313" key="2">
    <source>
        <dbReference type="EMBL" id="QSG05147.1"/>
    </source>
</evidence>
<proteinExistence type="predicted"/>